<protein>
    <submittedName>
        <fullName evidence="1">Uncharacterized protein</fullName>
    </submittedName>
</protein>
<dbReference type="Proteomes" id="UP000053097">
    <property type="component" value="Unassembled WGS sequence"/>
</dbReference>
<keyword evidence="2" id="KW-1185">Reference proteome</keyword>
<sequence length="109" mass="12141">MDVAEHMLRSRGEKGDCGYDARRARYLLSSWHSHLSSRPATKKGVLVLYHHRVLFRPLPRSSFTITRRVVGTIIGGGRRPPPTALRNPASTSFFSPLAALLTLKPFSVS</sequence>
<name>A0A026X1A1_OOCBI</name>
<dbReference type="EMBL" id="KK107063">
    <property type="protein sequence ID" value="EZA61139.1"/>
    <property type="molecule type" value="Genomic_DNA"/>
</dbReference>
<organism evidence="1 2">
    <name type="scientific">Ooceraea biroi</name>
    <name type="common">Clonal raider ant</name>
    <name type="synonym">Cerapachys biroi</name>
    <dbReference type="NCBI Taxonomy" id="2015173"/>
    <lineage>
        <taxon>Eukaryota</taxon>
        <taxon>Metazoa</taxon>
        <taxon>Ecdysozoa</taxon>
        <taxon>Arthropoda</taxon>
        <taxon>Hexapoda</taxon>
        <taxon>Insecta</taxon>
        <taxon>Pterygota</taxon>
        <taxon>Neoptera</taxon>
        <taxon>Endopterygota</taxon>
        <taxon>Hymenoptera</taxon>
        <taxon>Apocrita</taxon>
        <taxon>Aculeata</taxon>
        <taxon>Formicoidea</taxon>
        <taxon>Formicidae</taxon>
        <taxon>Dorylinae</taxon>
        <taxon>Ooceraea</taxon>
    </lineage>
</organism>
<proteinExistence type="predicted"/>
<accession>A0A026X1A1</accession>
<evidence type="ECO:0000313" key="2">
    <source>
        <dbReference type="Proteomes" id="UP000053097"/>
    </source>
</evidence>
<gene>
    <name evidence="1" type="ORF">X777_08351</name>
</gene>
<evidence type="ECO:0000313" key="1">
    <source>
        <dbReference type="EMBL" id="EZA61139.1"/>
    </source>
</evidence>
<dbReference type="AlphaFoldDB" id="A0A026X1A1"/>
<reference evidence="1 2" key="1">
    <citation type="journal article" date="2014" name="Curr. Biol.">
        <title>The genome of the clonal raider ant Cerapachys biroi.</title>
        <authorList>
            <person name="Oxley P.R."/>
            <person name="Ji L."/>
            <person name="Fetter-Pruneda I."/>
            <person name="McKenzie S.K."/>
            <person name="Li C."/>
            <person name="Hu H."/>
            <person name="Zhang G."/>
            <person name="Kronauer D.J."/>
        </authorList>
    </citation>
    <scope>NUCLEOTIDE SEQUENCE [LARGE SCALE GENOMIC DNA]</scope>
</reference>